<keyword evidence="2" id="KW-0143">Chaperone</keyword>
<name>A0AA88YV92_PINIB</name>
<organism evidence="3 4">
    <name type="scientific">Pinctada imbricata</name>
    <name type="common">Atlantic pearl-oyster</name>
    <name type="synonym">Pinctada martensii</name>
    <dbReference type="NCBI Taxonomy" id="66713"/>
    <lineage>
        <taxon>Eukaryota</taxon>
        <taxon>Metazoa</taxon>
        <taxon>Spiralia</taxon>
        <taxon>Lophotrochozoa</taxon>
        <taxon>Mollusca</taxon>
        <taxon>Bivalvia</taxon>
        <taxon>Autobranchia</taxon>
        <taxon>Pteriomorphia</taxon>
        <taxon>Pterioida</taxon>
        <taxon>Pterioidea</taxon>
        <taxon>Pteriidae</taxon>
        <taxon>Pinctada</taxon>
    </lineage>
</organism>
<comment type="similarity">
    <text evidence="1">Belongs to the prefoldin subunit alpha family.</text>
</comment>
<accession>A0AA88YV92</accession>
<dbReference type="GO" id="GO:1990113">
    <property type="term" value="P:RNA polymerase I assembly"/>
    <property type="evidence" value="ECO:0007669"/>
    <property type="project" value="TreeGrafter"/>
</dbReference>
<dbReference type="AlphaFoldDB" id="A0AA88YV92"/>
<evidence type="ECO:0008006" key="5">
    <source>
        <dbReference type="Google" id="ProtNLM"/>
    </source>
</evidence>
<dbReference type="EMBL" id="VSWD01000003">
    <property type="protein sequence ID" value="KAK3106647.1"/>
    <property type="molecule type" value="Genomic_DNA"/>
</dbReference>
<evidence type="ECO:0000313" key="4">
    <source>
        <dbReference type="Proteomes" id="UP001186944"/>
    </source>
</evidence>
<gene>
    <name evidence="3" type="ORF">FSP39_024420</name>
</gene>
<protein>
    <recommendedName>
        <fullName evidence="5">Prefoldin subunit 5</fullName>
    </recommendedName>
</protein>
<comment type="caution">
    <text evidence="3">The sequence shown here is derived from an EMBL/GenBank/DDBJ whole genome shotgun (WGS) entry which is preliminary data.</text>
</comment>
<evidence type="ECO:0000256" key="1">
    <source>
        <dbReference type="ARBA" id="ARBA00010048"/>
    </source>
</evidence>
<evidence type="ECO:0000313" key="3">
    <source>
        <dbReference type="EMBL" id="KAK3106647.1"/>
    </source>
</evidence>
<dbReference type="GO" id="GO:0016272">
    <property type="term" value="C:prefoldin complex"/>
    <property type="evidence" value="ECO:0007669"/>
    <property type="project" value="InterPro"/>
</dbReference>
<proteinExistence type="inferred from homology"/>
<dbReference type="Pfam" id="PF02996">
    <property type="entry name" value="Prefoldin"/>
    <property type="match status" value="1"/>
</dbReference>
<dbReference type="PANTHER" id="PTHR12674">
    <property type="entry name" value="PREFOLDIN SUBUNIT 5"/>
    <property type="match status" value="1"/>
</dbReference>
<dbReference type="SUPFAM" id="SSF46579">
    <property type="entry name" value="Prefoldin"/>
    <property type="match status" value="1"/>
</dbReference>
<dbReference type="GO" id="GO:0006457">
    <property type="term" value="P:protein folding"/>
    <property type="evidence" value="ECO:0007669"/>
    <property type="project" value="InterPro"/>
</dbReference>
<evidence type="ECO:0000256" key="2">
    <source>
        <dbReference type="ARBA" id="ARBA00023186"/>
    </source>
</evidence>
<dbReference type="InterPro" id="IPR011599">
    <property type="entry name" value="PFD_alpha_archaea"/>
</dbReference>
<dbReference type="InterPro" id="IPR009053">
    <property type="entry name" value="Prefoldin"/>
</dbReference>
<dbReference type="InterPro" id="IPR004127">
    <property type="entry name" value="Prefoldin_subunit_alpha"/>
</dbReference>
<sequence>MASKSSQGQQINIDQLPIPQLNQLTQQLEQEIELFTTSLNQLKIAQTKFLESQECLNKISPDNDNKEILVPLTSSMYVPGHLTDVGKVLVDIGTGYYVEMEVPKGKDYFKRKMEYISKQIEKIQPVLAEKFKMKQGMENLLSVLDITLNVIGGKICVIIKFDWLKNMLQWTPLI</sequence>
<reference evidence="3" key="1">
    <citation type="submission" date="2019-08" db="EMBL/GenBank/DDBJ databases">
        <title>The improved chromosome-level genome for the pearl oyster Pinctada fucata martensii using PacBio sequencing and Hi-C.</title>
        <authorList>
            <person name="Zheng Z."/>
        </authorList>
    </citation>
    <scope>NUCLEOTIDE SEQUENCE</scope>
    <source>
        <strain evidence="3">ZZ-2019</strain>
        <tissue evidence="3">Adductor muscle</tissue>
    </source>
</reference>
<dbReference type="FunFam" id="1.10.287.370:FF:000004">
    <property type="entry name" value="Probable prefoldin subunit 5"/>
    <property type="match status" value="1"/>
</dbReference>
<dbReference type="Proteomes" id="UP001186944">
    <property type="component" value="Unassembled WGS sequence"/>
</dbReference>
<dbReference type="GO" id="GO:1990115">
    <property type="term" value="P:RNA polymerase III assembly"/>
    <property type="evidence" value="ECO:0007669"/>
    <property type="project" value="TreeGrafter"/>
</dbReference>
<dbReference type="GO" id="GO:0005737">
    <property type="term" value="C:cytoplasm"/>
    <property type="evidence" value="ECO:0007669"/>
    <property type="project" value="TreeGrafter"/>
</dbReference>
<dbReference type="CDD" id="cd23157">
    <property type="entry name" value="Prefoldin_5"/>
    <property type="match status" value="1"/>
</dbReference>
<dbReference type="NCBIfam" id="TIGR00293">
    <property type="entry name" value="prefoldin subunit alpha"/>
    <property type="match status" value="1"/>
</dbReference>
<dbReference type="PANTHER" id="PTHR12674:SF2">
    <property type="entry name" value="PREFOLDIN SUBUNIT 5"/>
    <property type="match status" value="1"/>
</dbReference>
<dbReference type="Gene3D" id="1.10.287.370">
    <property type="match status" value="1"/>
</dbReference>
<dbReference type="GO" id="GO:1990114">
    <property type="term" value="P:RNA polymerase II core complex assembly"/>
    <property type="evidence" value="ECO:0007669"/>
    <property type="project" value="TreeGrafter"/>
</dbReference>
<dbReference type="GO" id="GO:0051082">
    <property type="term" value="F:unfolded protein binding"/>
    <property type="evidence" value="ECO:0007669"/>
    <property type="project" value="InterPro"/>
</dbReference>
<keyword evidence="4" id="KW-1185">Reference proteome</keyword>